<evidence type="ECO:0000313" key="1">
    <source>
        <dbReference type="EMBL" id="TFK69832.1"/>
    </source>
</evidence>
<gene>
    <name evidence="1" type="ORF">BDN72DRAFT_582032</name>
</gene>
<keyword evidence="2" id="KW-1185">Reference proteome</keyword>
<accession>A0ACD3AY16</accession>
<sequence length="317" mass="37306">MATRTTRLYGLHYGPNAAAGNPPFDERSSLLPFEPFSHWHLKKREYLSYILVFLFVIMGYLLGTINSVDPEHRERIRREWQRELELHLADVNRFKAERENMTSTRQGWVIEQSGWEQKRRQWKGEEADIARRANEVRRKEKSWKDKEEHERRIRDSFRWTDLTPAAQCTRYGVREYTATFVNPGQYPLSPSELLTACSNTEAVIMGHTLPRPDYCEFTNEKYIAHWSVGDLPNCRTYFEGFRDVGCMAPGSSLRRYEAHLMTLRPEDDGKMMCDTTPARLKGKSFSGPDSCVDWGKWGWWGIWWLEDPECRNLQVEP</sequence>
<organism evidence="1 2">
    <name type="scientific">Pluteus cervinus</name>
    <dbReference type="NCBI Taxonomy" id="181527"/>
    <lineage>
        <taxon>Eukaryota</taxon>
        <taxon>Fungi</taxon>
        <taxon>Dikarya</taxon>
        <taxon>Basidiomycota</taxon>
        <taxon>Agaricomycotina</taxon>
        <taxon>Agaricomycetes</taxon>
        <taxon>Agaricomycetidae</taxon>
        <taxon>Agaricales</taxon>
        <taxon>Pluteineae</taxon>
        <taxon>Pluteaceae</taxon>
        <taxon>Pluteus</taxon>
    </lineage>
</organism>
<protein>
    <submittedName>
        <fullName evidence="1">Uncharacterized protein</fullName>
    </submittedName>
</protein>
<name>A0ACD3AY16_9AGAR</name>
<evidence type="ECO:0000313" key="2">
    <source>
        <dbReference type="Proteomes" id="UP000308600"/>
    </source>
</evidence>
<dbReference type="EMBL" id="ML208323">
    <property type="protein sequence ID" value="TFK69832.1"/>
    <property type="molecule type" value="Genomic_DNA"/>
</dbReference>
<reference evidence="1 2" key="1">
    <citation type="journal article" date="2019" name="Nat. Ecol. Evol.">
        <title>Megaphylogeny resolves global patterns of mushroom evolution.</title>
        <authorList>
            <person name="Varga T."/>
            <person name="Krizsan K."/>
            <person name="Foldi C."/>
            <person name="Dima B."/>
            <person name="Sanchez-Garcia M."/>
            <person name="Sanchez-Ramirez S."/>
            <person name="Szollosi G.J."/>
            <person name="Szarkandi J.G."/>
            <person name="Papp V."/>
            <person name="Albert L."/>
            <person name="Andreopoulos W."/>
            <person name="Angelini C."/>
            <person name="Antonin V."/>
            <person name="Barry K.W."/>
            <person name="Bougher N.L."/>
            <person name="Buchanan P."/>
            <person name="Buyck B."/>
            <person name="Bense V."/>
            <person name="Catcheside P."/>
            <person name="Chovatia M."/>
            <person name="Cooper J."/>
            <person name="Damon W."/>
            <person name="Desjardin D."/>
            <person name="Finy P."/>
            <person name="Geml J."/>
            <person name="Haridas S."/>
            <person name="Hughes K."/>
            <person name="Justo A."/>
            <person name="Karasinski D."/>
            <person name="Kautmanova I."/>
            <person name="Kiss B."/>
            <person name="Kocsube S."/>
            <person name="Kotiranta H."/>
            <person name="LaButti K.M."/>
            <person name="Lechner B.E."/>
            <person name="Liimatainen K."/>
            <person name="Lipzen A."/>
            <person name="Lukacs Z."/>
            <person name="Mihaltcheva S."/>
            <person name="Morgado L.N."/>
            <person name="Niskanen T."/>
            <person name="Noordeloos M.E."/>
            <person name="Ohm R.A."/>
            <person name="Ortiz-Santana B."/>
            <person name="Ovrebo C."/>
            <person name="Racz N."/>
            <person name="Riley R."/>
            <person name="Savchenko A."/>
            <person name="Shiryaev A."/>
            <person name="Soop K."/>
            <person name="Spirin V."/>
            <person name="Szebenyi C."/>
            <person name="Tomsovsky M."/>
            <person name="Tulloss R.E."/>
            <person name="Uehling J."/>
            <person name="Grigoriev I.V."/>
            <person name="Vagvolgyi C."/>
            <person name="Papp T."/>
            <person name="Martin F.M."/>
            <person name="Miettinen O."/>
            <person name="Hibbett D.S."/>
            <person name="Nagy L.G."/>
        </authorList>
    </citation>
    <scope>NUCLEOTIDE SEQUENCE [LARGE SCALE GENOMIC DNA]</scope>
    <source>
        <strain evidence="1 2">NL-1719</strain>
    </source>
</reference>
<proteinExistence type="predicted"/>
<dbReference type="Proteomes" id="UP000308600">
    <property type="component" value="Unassembled WGS sequence"/>
</dbReference>